<name>D7GGE2_PROFC</name>
<dbReference type="KEGG" id="pfr:PFREUD_21080"/>
<keyword evidence="3" id="KW-1185">Reference proteome</keyword>
<gene>
    <name evidence="2" type="ordered locus">PFREUD_21080</name>
</gene>
<evidence type="ECO:0000313" key="2">
    <source>
        <dbReference type="EMBL" id="CBL57603.1"/>
    </source>
</evidence>
<dbReference type="Proteomes" id="UP000000936">
    <property type="component" value="Chromosome"/>
</dbReference>
<proteinExistence type="predicted"/>
<accession>D7GGE2</accession>
<sequence>MLRFMLLDSDSTSAFARAHRNYREADFAPHSDARQGWLTFNKTLVSELQAATRLSSSAALREMVIALDELRDSAGYRGLDDRRGMDYHRRRPQSVPHTAPRAGTWSEQNGHESIALVAPQLEPEARLPLVHQAVEAALLEVAAAMTKVRHLAPVVFTELGIVCATDFGD</sequence>
<dbReference type="HOGENOM" id="CLU_1577117_0_0_11"/>
<dbReference type="AlphaFoldDB" id="D7GGE2"/>
<dbReference type="EMBL" id="FN806773">
    <property type="protein sequence ID" value="CBL57603.1"/>
    <property type="molecule type" value="Genomic_DNA"/>
</dbReference>
<dbReference type="eggNOG" id="ENOG50326KB">
    <property type="taxonomic scope" value="Bacteria"/>
</dbReference>
<evidence type="ECO:0000313" key="3">
    <source>
        <dbReference type="Proteomes" id="UP000000936"/>
    </source>
</evidence>
<feature type="region of interest" description="Disordered" evidence="1">
    <location>
        <begin position="86"/>
        <end position="105"/>
    </location>
</feature>
<reference evidence="2 3" key="1">
    <citation type="journal article" date="2010" name="PLoS ONE">
        <title>The complete genome of Propionibacterium freudenreichii CIRM-BIA1, a hardy actinobacterium with food and probiotic applications.</title>
        <authorList>
            <person name="Falentin H."/>
            <person name="Deutsch S.M."/>
            <person name="Jan G."/>
            <person name="Loux V."/>
            <person name="Thierry A."/>
            <person name="Parayre S."/>
            <person name="Maillard M.B."/>
            <person name="Dherbecourt J."/>
            <person name="Cousin F.J."/>
            <person name="Jardin J."/>
            <person name="Siguier P."/>
            <person name="Couloux A."/>
            <person name="Barbe V."/>
            <person name="Vacherie B."/>
            <person name="Wincker P."/>
            <person name="Gibrat J.F."/>
            <person name="Gaillardin C."/>
            <person name="Lortal S."/>
        </authorList>
    </citation>
    <scope>NUCLEOTIDE SEQUENCE [LARGE SCALE GENOMIC DNA]</scope>
    <source>
        <strain evidence="3">ATCC 9614 / DSM 4902 / CIP 103027 / NCIMB 8099 / CIRM-BIA1</strain>
    </source>
</reference>
<organism evidence="2 3">
    <name type="scientific">Propionibacterium freudenreichii subsp. shermanii (strain ATCC 9614 / DSM 4902 / CIP 103027 / NCIMB 8099 / CIRM-BIA1)</name>
    <dbReference type="NCBI Taxonomy" id="754252"/>
    <lineage>
        <taxon>Bacteria</taxon>
        <taxon>Bacillati</taxon>
        <taxon>Actinomycetota</taxon>
        <taxon>Actinomycetes</taxon>
        <taxon>Propionibacteriales</taxon>
        <taxon>Propionibacteriaceae</taxon>
        <taxon>Propionibacterium</taxon>
    </lineage>
</organism>
<protein>
    <submittedName>
        <fullName evidence="2">Uncharacterized protein</fullName>
    </submittedName>
</protein>
<evidence type="ECO:0000256" key="1">
    <source>
        <dbReference type="SAM" id="MobiDB-lite"/>
    </source>
</evidence>
<dbReference type="STRING" id="754252.PFREUD_21080"/>